<dbReference type="CDD" id="cd05154">
    <property type="entry name" value="ACAD10_11_N-like"/>
    <property type="match status" value="1"/>
</dbReference>
<dbReference type="Proteomes" id="UP000805614">
    <property type="component" value="Unassembled WGS sequence"/>
</dbReference>
<gene>
    <name evidence="2" type="ORF">HKK74_25545</name>
</gene>
<evidence type="ECO:0000313" key="2">
    <source>
        <dbReference type="EMBL" id="MBC6468830.1"/>
    </source>
</evidence>
<evidence type="ECO:0000259" key="1">
    <source>
        <dbReference type="Pfam" id="PF01636"/>
    </source>
</evidence>
<dbReference type="PANTHER" id="PTHR47829">
    <property type="entry name" value="HYDROLASE, PUTATIVE (AFU_ORTHOLOGUE AFUA_1G12880)-RELATED"/>
    <property type="match status" value="1"/>
</dbReference>
<dbReference type="Gene3D" id="3.30.200.20">
    <property type="entry name" value="Phosphorylase Kinase, domain 1"/>
    <property type="match status" value="1"/>
</dbReference>
<accession>A0ABR7LVF0</accession>
<dbReference type="InterPro" id="IPR052898">
    <property type="entry name" value="ACAD10-like"/>
</dbReference>
<dbReference type="EMBL" id="JABVEC010000021">
    <property type="protein sequence ID" value="MBC6468830.1"/>
    <property type="molecule type" value="Genomic_DNA"/>
</dbReference>
<dbReference type="PANTHER" id="PTHR47829:SF1">
    <property type="entry name" value="HAD FAMILY PHOSPHATASE"/>
    <property type="match status" value="1"/>
</dbReference>
<protein>
    <submittedName>
        <fullName evidence="2">Phosphotransferase family protein</fullName>
    </submittedName>
</protein>
<dbReference type="Pfam" id="PF01636">
    <property type="entry name" value="APH"/>
    <property type="match status" value="1"/>
</dbReference>
<dbReference type="InterPro" id="IPR002575">
    <property type="entry name" value="Aminoglycoside_PTrfase"/>
</dbReference>
<dbReference type="InterPro" id="IPR041726">
    <property type="entry name" value="ACAD10_11_N"/>
</dbReference>
<organism evidence="2 3">
    <name type="scientific">Actinomadura alba</name>
    <dbReference type="NCBI Taxonomy" id="406431"/>
    <lineage>
        <taxon>Bacteria</taxon>
        <taxon>Bacillati</taxon>
        <taxon>Actinomycetota</taxon>
        <taxon>Actinomycetes</taxon>
        <taxon>Streptosporangiales</taxon>
        <taxon>Thermomonosporaceae</taxon>
        <taxon>Actinomadura</taxon>
    </lineage>
</organism>
<dbReference type="Gene3D" id="3.90.1200.10">
    <property type="match status" value="1"/>
</dbReference>
<sequence>MTVDAELPAGPPGIDAPRLASWLGQALPDAGRITAVELIAGGRSNLTYRIGLTGGGAGVSGGPEAGLTGRADGKAGLHRIPDRNLGDLSGAERSIVLRRPPLGHVLPTAHDMAREHRVLSALAARGAVPVPRPLAFCADETVIGARFYLMEYVEGRVLRTVEDAVDVSPAQARELSERLAEALAAIHLLDVEEAGLSDFGRPAGYLARQLTRWGQQWERSKTRESPECGRLAERLGSRLPADGRAGLVHGDFRLDNALTRLTPRTEIAAVVDWEMSTLGDPLTDLGLTLVYWADAGDEERLRIPVGSTVTSAPGFLTRREFAARYAELTGFDLADLDFYVAFASYKLAVILEGIHARFLQKATVGEGFEEIGESVPVLIDRAHRVLDGRSPW</sequence>
<proteinExistence type="predicted"/>
<comment type="caution">
    <text evidence="2">The sequence shown here is derived from an EMBL/GenBank/DDBJ whole genome shotgun (WGS) entry which is preliminary data.</text>
</comment>
<dbReference type="SUPFAM" id="SSF56112">
    <property type="entry name" value="Protein kinase-like (PK-like)"/>
    <property type="match status" value="1"/>
</dbReference>
<feature type="domain" description="Aminoglycoside phosphotransferase" evidence="1">
    <location>
        <begin position="91"/>
        <end position="299"/>
    </location>
</feature>
<dbReference type="InterPro" id="IPR011009">
    <property type="entry name" value="Kinase-like_dom_sf"/>
</dbReference>
<reference evidence="2 3" key="1">
    <citation type="submission" date="2020-06" db="EMBL/GenBank/DDBJ databases">
        <title>Actinomadura xiongansis sp. nov., isolated from soil of Baiyangdian.</title>
        <authorList>
            <person name="Zhang X."/>
        </authorList>
    </citation>
    <scope>NUCLEOTIDE SEQUENCE [LARGE SCALE GENOMIC DNA]</scope>
    <source>
        <strain evidence="2 3">HBUM206468</strain>
    </source>
</reference>
<name>A0ABR7LVF0_9ACTN</name>
<evidence type="ECO:0000313" key="3">
    <source>
        <dbReference type="Proteomes" id="UP000805614"/>
    </source>
</evidence>
<keyword evidence="3" id="KW-1185">Reference proteome</keyword>
<dbReference type="RefSeq" id="WP_187245871.1">
    <property type="nucleotide sequence ID" value="NZ_JABVEC010000021.1"/>
</dbReference>